<evidence type="ECO:0000313" key="3">
    <source>
        <dbReference type="EMBL" id="VEU56363.1"/>
    </source>
</evidence>
<feature type="chain" id="PRO_5018987572" description="Lipoprotein-associated type-17 domain-containing protein" evidence="2">
    <location>
        <begin position="24"/>
        <end position="491"/>
    </location>
</feature>
<keyword evidence="1" id="KW-0175">Coiled coil</keyword>
<dbReference type="PROSITE" id="PS51257">
    <property type="entry name" value="PROKAR_LIPOPROTEIN"/>
    <property type="match status" value="1"/>
</dbReference>
<evidence type="ECO:0000256" key="1">
    <source>
        <dbReference type="SAM" id="Coils"/>
    </source>
</evidence>
<dbReference type="RefSeq" id="WP_024544260.1">
    <property type="nucleotide sequence ID" value="NZ_LR214938.2"/>
</dbReference>
<evidence type="ECO:0008006" key="4">
    <source>
        <dbReference type="Google" id="ProtNLM"/>
    </source>
</evidence>
<name>A0A448ZYQ5_METSV</name>
<evidence type="ECO:0000256" key="2">
    <source>
        <dbReference type="SAM" id="SignalP"/>
    </source>
</evidence>
<keyword evidence="2" id="KW-0732">Signal</keyword>
<reference evidence="3" key="1">
    <citation type="submission" date="2019-01" db="EMBL/GenBank/DDBJ databases">
        <authorList>
            <consortium name="Pathogen Informatics"/>
        </authorList>
    </citation>
    <scope>NUCLEOTIDE SEQUENCE [LARGE SCALE GENOMIC DNA]</scope>
    <source>
        <strain evidence="3">NCTC10113</strain>
    </source>
</reference>
<dbReference type="AlphaFoldDB" id="A0A448ZYQ5"/>
<gene>
    <name evidence="3" type="ORF">NCTC10113_01267</name>
</gene>
<geneLocation type="plasmid" evidence="3">
    <name>2</name>
</geneLocation>
<proteinExistence type="predicted"/>
<accession>A0A448ZYQ5</accession>
<feature type="signal peptide" evidence="2">
    <location>
        <begin position="1"/>
        <end position="23"/>
    </location>
</feature>
<keyword evidence="3" id="KW-0614">Plasmid</keyword>
<dbReference type="EMBL" id="LR214939">
    <property type="protein sequence ID" value="VEU56363.1"/>
    <property type="molecule type" value="Genomic_DNA"/>
</dbReference>
<organism evidence="3">
    <name type="scientific">Metamycoplasma salivarium</name>
    <name type="common">Mycoplasma salivarium</name>
    <dbReference type="NCBI Taxonomy" id="2124"/>
    <lineage>
        <taxon>Bacteria</taxon>
        <taxon>Bacillati</taxon>
        <taxon>Mycoplasmatota</taxon>
        <taxon>Mycoplasmoidales</taxon>
        <taxon>Metamycoplasmataceae</taxon>
        <taxon>Metamycoplasma</taxon>
    </lineage>
</organism>
<protein>
    <recommendedName>
        <fullName evidence="4">Lipoprotein-associated type-17 domain-containing protein</fullName>
    </recommendedName>
</protein>
<feature type="coiled-coil region" evidence="1">
    <location>
        <begin position="391"/>
        <end position="420"/>
    </location>
</feature>
<sequence length="491" mass="57977">MFKNKSIVLVSSLMSLALIPAMVSCKKKFDIPNDLKERTNNNYGIFFNQKITDVKENTTSKQIYDELEKSKTLEEIQKILEKYSHINFDYIDNKNYAYSLNMAKTKYQRNTLDLVFDIRDKKSNITIQKTFTICDLKDYVDTDNYEQIGNLKFYSITTTFGSTMTSKDFISKFKEEMKDSRYEENGEEQLKFFRKYCLVDGELDKSKYEIDFIGKDNEYLNYLHDHGPTNIHLRLAIKNKETNEVKEYTFFVYNFNSKVESTPFTLSAKENAKVFTSLSLIEELKKDLSFKNLLNYFDLQELDNYLDFKYEIDPNGFQTYKLQDPDTGQDIDDDDLTKFTMTIKRIDRFDSKNFKTFHLTINWLNSVAYIGYLKLNYYNYKDVASDISFNISNVELKKELEKLEFNKLSEEKQIEKLVELLNSGFGKDDYKPASIVEKLKANYKMKLNTKNIKVSRSKVYLHTIIELEFEITNLKTNETKTTIFKIHGLNY</sequence>